<dbReference type="InterPro" id="IPR011014">
    <property type="entry name" value="MscS_channel_TM-2"/>
</dbReference>
<evidence type="ECO:0000256" key="4">
    <source>
        <dbReference type="ARBA" id="ARBA00022692"/>
    </source>
</evidence>
<gene>
    <name evidence="11" type="ORF">SAMN05216562_0924</name>
</gene>
<reference evidence="12" key="1">
    <citation type="submission" date="2016-10" db="EMBL/GenBank/DDBJ databases">
        <authorList>
            <person name="Varghese N."/>
            <person name="Submissions S."/>
        </authorList>
    </citation>
    <scope>NUCLEOTIDE SEQUENCE [LARGE SCALE GENOMIC DNA]</scope>
    <source>
        <strain evidence="12">CGMCC 1.10657</strain>
    </source>
</reference>
<feature type="transmembrane region" description="Helical" evidence="7">
    <location>
        <begin position="49"/>
        <end position="69"/>
    </location>
</feature>
<keyword evidence="3" id="KW-1003">Cell membrane</keyword>
<evidence type="ECO:0000256" key="2">
    <source>
        <dbReference type="ARBA" id="ARBA00008017"/>
    </source>
</evidence>
<evidence type="ECO:0000313" key="12">
    <source>
        <dbReference type="Proteomes" id="UP000198658"/>
    </source>
</evidence>
<evidence type="ECO:0000256" key="5">
    <source>
        <dbReference type="ARBA" id="ARBA00022989"/>
    </source>
</evidence>
<evidence type="ECO:0000256" key="7">
    <source>
        <dbReference type="RuleBase" id="RU369025"/>
    </source>
</evidence>
<dbReference type="Gene3D" id="1.10.287.1260">
    <property type="match status" value="1"/>
</dbReference>
<dbReference type="GO" id="GO:0008381">
    <property type="term" value="F:mechanosensitive monoatomic ion channel activity"/>
    <property type="evidence" value="ECO:0007669"/>
    <property type="project" value="InterPro"/>
</dbReference>
<dbReference type="Proteomes" id="UP000198658">
    <property type="component" value="Unassembled WGS sequence"/>
</dbReference>
<name>A0A1H3WJZ8_9GAMM</name>
<feature type="domain" description="Mechanosensitive ion channel MscS" evidence="9">
    <location>
        <begin position="132"/>
        <end position="194"/>
    </location>
</feature>
<accession>A0A1H3WJZ8</accession>
<keyword evidence="7" id="KW-0406">Ion transport</keyword>
<evidence type="ECO:0000256" key="1">
    <source>
        <dbReference type="ARBA" id="ARBA00004651"/>
    </source>
</evidence>
<evidence type="ECO:0000256" key="6">
    <source>
        <dbReference type="ARBA" id="ARBA00023136"/>
    </source>
</evidence>
<feature type="domain" description="Mechanosensitive ion channel MscS C-terminal" evidence="10">
    <location>
        <begin position="206"/>
        <end position="289"/>
    </location>
</feature>
<dbReference type="InterPro" id="IPR006685">
    <property type="entry name" value="MscS_channel_2nd"/>
</dbReference>
<evidence type="ECO:0000256" key="8">
    <source>
        <dbReference type="SAM" id="MobiDB-lite"/>
    </source>
</evidence>
<dbReference type="InterPro" id="IPR049278">
    <property type="entry name" value="MS_channel_C"/>
</dbReference>
<sequence>MPVQRLMAAQEESKEAIKELPKQVDRSLGTALDKVDSWIADGVQHFPNILAALLVILLFYLLGVFFAYLAQRHLTRRKRENLGEVLGGLVKWVLFGIGCLLAATIVMPTLKPGDLVAGLGIGSVAFGFAFKDILQNWLAGLLILLKEPFHVNDQIRVGEYEGTVKKIENRATLIRTFDGQRVVIPNSDIYTTAVVVKTAHPLRRSEYDVGIGYGDDIDRACEVLEGAVRKVDGVQNKPPVEALPWELAASWVTIRVRWWTKSRQTDANHIGSAVVRAIKLALDEAHIDMPFETCVQLLHDQTEEDDGDRGRQREGWPAPAEGSTKPRWKARTDRQ</sequence>
<dbReference type="InterPro" id="IPR045275">
    <property type="entry name" value="MscS_archaea/bacteria_type"/>
</dbReference>
<dbReference type="STRING" id="658218.SAMN05216562_0924"/>
<comment type="function">
    <text evidence="7">Mechanosensitive channel that participates in the regulation of osmotic pressure changes within the cell, opening in response to stretch forces in the membrane lipid bilayer, without the need for other proteins. Contributes to normal resistance to hypoosmotic shock. Forms an ion channel of 1.0 nanosiemens conductance with a slight preference for anions.</text>
</comment>
<keyword evidence="12" id="KW-1185">Reference proteome</keyword>
<dbReference type="PANTHER" id="PTHR30221:SF1">
    <property type="entry name" value="SMALL-CONDUCTANCE MECHANOSENSITIVE CHANNEL"/>
    <property type="match status" value="1"/>
</dbReference>
<dbReference type="Pfam" id="PF21082">
    <property type="entry name" value="MS_channel_3rd"/>
    <property type="match status" value="1"/>
</dbReference>
<keyword evidence="5 7" id="KW-1133">Transmembrane helix</keyword>
<dbReference type="InterPro" id="IPR011066">
    <property type="entry name" value="MscS_channel_C_sf"/>
</dbReference>
<dbReference type="Gene3D" id="3.30.70.100">
    <property type="match status" value="1"/>
</dbReference>
<organism evidence="11 12">
    <name type="scientific">Microbulbifer marinus</name>
    <dbReference type="NCBI Taxonomy" id="658218"/>
    <lineage>
        <taxon>Bacteria</taxon>
        <taxon>Pseudomonadati</taxon>
        <taxon>Pseudomonadota</taxon>
        <taxon>Gammaproteobacteria</taxon>
        <taxon>Cellvibrionales</taxon>
        <taxon>Microbulbiferaceae</taxon>
        <taxon>Microbulbifer</taxon>
    </lineage>
</organism>
<proteinExistence type="inferred from homology"/>
<keyword evidence="6 7" id="KW-0472">Membrane</keyword>
<dbReference type="AlphaFoldDB" id="A0A1H3WJZ8"/>
<feature type="region of interest" description="Disordered" evidence="8">
    <location>
        <begin position="301"/>
        <end position="335"/>
    </location>
</feature>
<keyword evidence="7" id="KW-0997">Cell inner membrane</keyword>
<keyword evidence="7" id="KW-0407">Ion channel</keyword>
<comment type="subunit">
    <text evidence="7">Homoheptamer.</text>
</comment>
<evidence type="ECO:0000313" key="11">
    <source>
        <dbReference type="EMBL" id="SDZ87453.1"/>
    </source>
</evidence>
<dbReference type="SUPFAM" id="SSF82861">
    <property type="entry name" value="Mechanosensitive channel protein MscS (YggB), transmembrane region"/>
    <property type="match status" value="1"/>
</dbReference>
<feature type="transmembrane region" description="Helical" evidence="7">
    <location>
        <begin position="89"/>
        <end position="109"/>
    </location>
</feature>
<evidence type="ECO:0000259" key="9">
    <source>
        <dbReference type="Pfam" id="PF00924"/>
    </source>
</evidence>
<dbReference type="Gene3D" id="2.30.30.60">
    <property type="match status" value="1"/>
</dbReference>
<protein>
    <recommendedName>
        <fullName evidence="7">Small-conductance mechanosensitive channel</fullName>
    </recommendedName>
</protein>
<dbReference type="EMBL" id="FNQO01000001">
    <property type="protein sequence ID" value="SDZ87453.1"/>
    <property type="molecule type" value="Genomic_DNA"/>
</dbReference>
<dbReference type="InterPro" id="IPR023408">
    <property type="entry name" value="MscS_beta-dom_sf"/>
</dbReference>
<dbReference type="SUPFAM" id="SSF82689">
    <property type="entry name" value="Mechanosensitive channel protein MscS (YggB), C-terminal domain"/>
    <property type="match status" value="1"/>
</dbReference>
<comment type="caution">
    <text evidence="7">Lacks conserved residue(s) required for the propagation of feature annotation.</text>
</comment>
<comment type="subcellular location">
    <subcellularLocation>
        <location evidence="7">Cell inner membrane</location>
        <topology evidence="7">Multi-pass membrane protein</topology>
    </subcellularLocation>
    <subcellularLocation>
        <location evidence="1">Cell membrane</location>
        <topology evidence="1">Multi-pass membrane protein</topology>
    </subcellularLocation>
</comment>
<evidence type="ECO:0000259" key="10">
    <source>
        <dbReference type="Pfam" id="PF21082"/>
    </source>
</evidence>
<dbReference type="SUPFAM" id="SSF50182">
    <property type="entry name" value="Sm-like ribonucleoproteins"/>
    <property type="match status" value="1"/>
</dbReference>
<dbReference type="RefSeq" id="WP_211567132.1">
    <property type="nucleotide sequence ID" value="NZ_FNQO01000001.1"/>
</dbReference>
<comment type="similarity">
    <text evidence="2 7">Belongs to the MscS (TC 1.A.23) family.</text>
</comment>
<keyword evidence="7" id="KW-0813">Transport</keyword>
<dbReference type="PANTHER" id="PTHR30221">
    <property type="entry name" value="SMALL-CONDUCTANCE MECHANOSENSITIVE CHANNEL"/>
    <property type="match status" value="1"/>
</dbReference>
<evidence type="ECO:0000256" key="3">
    <source>
        <dbReference type="ARBA" id="ARBA00022475"/>
    </source>
</evidence>
<dbReference type="GO" id="GO:0005886">
    <property type="term" value="C:plasma membrane"/>
    <property type="evidence" value="ECO:0007669"/>
    <property type="project" value="UniProtKB-SubCell"/>
</dbReference>
<dbReference type="InterPro" id="IPR010920">
    <property type="entry name" value="LSM_dom_sf"/>
</dbReference>
<keyword evidence="4 7" id="KW-0812">Transmembrane</keyword>
<dbReference type="Pfam" id="PF00924">
    <property type="entry name" value="MS_channel_2nd"/>
    <property type="match status" value="1"/>
</dbReference>